<evidence type="ECO:0000256" key="3">
    <source>
        <dbReference type="ARBA" id="ARBA00022475"/>
    </source>
</evidence>
<evidence type="ECO:0000313" key="7">
    <source>
        <dbReference type="EMBL" id="SCY20284.1"/>
    </source>
</evidence>
<evidence type="ECO:0000256" key="2">
    <source>
        <dbReference type="ARBA" id="ARBA00007977"/>
    </source>
</evidence>
<dbReference type="EMBL" id="FMUQ01000015">
    <property type="protein sequence ID" value="SCY20284.1"/>
    <property type="molecule type" value="Genomic_DNA"/>
</dbReference>
<name>A0A1G5DZY1_9PAST</name>
<keyword evidence="3" id="KW-1003">Cell membrane</keyword>
<dbReference type="PANTHER" id="PTHR30106">
    <property type="entry name" value="INNER MEMBRANE PROTEIN YEIH-RELATED"/>
    <property type="match status" value="1"/>
</dbReference>
<evidence type="ECO:0000256" key="4">
    <source>
        <dbReference type="ARBA" id="ARBA00022692"/>
    </source>
</evidence>
<protein>
    <submittedName>
        <fullName evidence="7">Conserved hypothetical integral membrane protein</fullName>
    </submittedName>
</protein>
<keyword evidence="8" id="KW-1185">Reference proteome</keyword>
<evidence type="ECO:0000313" key="8">
    <source>
        <dbReference type="Proteomes" id="UP000199588"/>
    </source>
</evidence>
<accession>A0A1G5DZY1</accession>
<reference evidence="7 8" key="1">
    <citation type="submission" date="2016-10" db="EMBL/GenBank/DDBJ databases">
        <authorList>
            <person name="Varghese N."/>
            <person name="Submissions S."/>
        </authorList>
    </citation>
    <scope>NUCLEOTIDE SEQUENCE [LARGE SCALE GENOMIC DNA]</scope>
    <source>
        <strain evidence="7 8">DSM 22022</strain>
    </source>
</reference>
<dbReference type="Pfam" id="PF03601">
    <property type="entry name" value="Cons_hypoth698"/>
    <property type="match status" value="1"/>
</dbReference>
<organism evidence="7 8">
    <name type="scientific">Basfia succiniciproducens</name>
    <dbReference type="NCBI Taxonomy" id="653940"/>
    <lineage>
        <taxon>Bacteria</taxon>
        <taxon>Pseudomonadati</taxon>
        <taxon>Pseudomonadota</taxon>
        <taxon>Gammaproteobacteria</taxon>
        <taxon>Pasteurellales</taxon>
        <taxon>Pasteurellaceae</taxon>
        <taxon>Basfia</taxon>
    </lineage>
</organism>
<comment type="subcellular location">
    <subcellularLocation>
        <location evidence="1">Cell membrane</location>
        <topology evidence="1">Multi-pass membrane protein</topology>
    </subcellularLocation>
</comment>
<comment type="similarity">
    <text evidence="2">Belongs to the UPF0324 family.</text>
</comment>
<keyword evidence="4" id="KW-0812">Transmembrane</keyword>
<dbReference type="RefSeq" id="WP_090656331.1">
    <property type="nucleotide sequence ID" value="NZ_CP015031.1"/>
</dbReference>
<evidence type="ECO:0000256" key="6">
    <source>
        <dbReference type="ARBA" id="ARBA00023136"/>
    </source>
</evidence>
<dbReference type="InterPro" id="IPR018383">
    <property type="entry name" value="UPF0324_pro"/>
</dbReference>
<keyword evidence="6" id="KW-0472">Membrane</keyword>
<gene>
    <name evidence="7" type="ORF">SAMN02910354_01838</name>
</gene>
<dbReference type="PANTHER" id="PTHR30106:SF2">
    <property type="entry name" value="UPF0324 INNER MEMBRANE PROTEIN YEIH"/>
    <property type="match status" value="1"/>
</dbReference>
<sequence>MFIGVTIFNSFVLLPQSIVELLITLDNFLLMMSMAALGLTTQVNTIKQAGIKPLILG</sequence>
<comment type="caution">
    <text evidence="7">The sequence shown here is derived from an EMBL/GenBank/DDBJ whole genome shotgun (WGS) entry which is preliminary data.</text>
</comment>
<evidence type="ECO:0000256" key="5">
    <source>
        <dbReference type="ARBA" id="ARBA00022989"/>
    </source>
</evidence>
<proteinExistence type="inferred from homology"/>
<keyword evidence="5" id="KW-1133">Transmembrane helix</keyword>
<evidence type="ECO:0000256" key="1">
    <source>
        <dbReference type="ARBA" id="ARBA00004651"/>
    </source>
</evidence>
<dbReference type="Proteomes" id="UP000199588">
    <property type="component" value="Unassembled WGS sequence"/>
</dbReference>